<accession>A0A426ZAY6</accession>
<feature type="compositionally biased region" description="Low complexity" evidence="1">
    <location>
        <begin position="116"/>
        <end position="130"/>
    </location>
</feature>
<dbReference type="EMBL" id="AMZH03007543">
    <property type="protein sequence ID" value="RRT61083.1"/>
    <property type="molecule type" value="Genomic_DNA"/>
</dbReference>
<evidence type="ECO:0000256" key="1">
    <source>
        <dbReference type="SAM" id="MobiDB-lite"/>
    </source>
</evidence>
<sequence>MTRVIRVRKSDPRLNVRGQSRDDQDRAAAFNTWMPHPAATATIPLSRDQIRVVLPSDGQSCRRLVTCPPLPRFPPPFVFPPQPYPKLTFVRVPLCTSIHLSPNYKPQPRAGGAGRTSSFPTHTSPFPSLPRKTRRRRRIKPSTFLSFNS</sequence>
<evidence type="ECO:0000313" key="2">
    <source>
        <dbReference type="EMBL" id="RRT61083.1"/>
    </source>
</evidence>
<evidence type="ECO:0000313" key="3">
    <source>
        <dbReference type="Proteomes" id="UP000287651"/>
    </source>
</evidence>
<reference evidence="2 3" key="1">
    <citation type="journal article" date="2014" name="Agronomy (Basel)">
        <title>A Draft Genome Sequence for Ensete ventricosum, the Drought-Tolerant Tree Against Hunger.</title>
        <authorList>
            <person name="Harrison J."/>
            <person name="Moore K.A."/>
            <person name="Paszkiewicz K."/>
            <person name="Jones T."/>
            <person name="Grant M."/>
            <person name="Ambacheew D."/>
            <person name="Muzemil S."/>
            <person name="Studholme D.J."/>
        </authorList>
    </citation>
    <scope>NUCLEOTIDE SEQUENCE [LARGE SCALE GENOMIC DNA]</scope>
</reference>
<feature type="region of interest" description="Disordered" evidence="1">
    <location>
        <begin position="101"/>
        <end position="149"/>
    </location>
</feature>
<protein>
    <submittedName>
        <fullName evidence="2">Uncharacterized protein</fullName>
    </submittedName>
</protein>
<gene>
    <name evidence="2" type="ORF">B296_00044502</name>
</gene>
<dbReference type="Proteomes" id="UP000287651">
    <property type="component" value="Unassembled WGS sequence"/>
</dbReference>
<feature type="compositionally biased region" description="Basic residues" evidence="1">
    <location>
        <begin position="131"/>
        <end position="140"/>
    </location>
</feature>
<dbReference type="AlphaFoldDB" id="A0A426ZAY6"/>
<proteinExistence type="predicted"/>
<name>A0A426ZAY6_ENSVE</name>
<organism evidence="2 3">
    <name type="scientific">Ensete ventricosum</name>
    <name type="common">Abyssinian banana</name>
    <name type="synonym">Musa ensete</name>
    <dbReference type="NCBI Taxonomy" id="4639"/>
    <lineage>
        <taxon>Eukaryota</taxon>
        <taxon>Viridiplantae</taxon>
        <taxon>Streptophyta</taxon>
        <taxon>Embryophyta</taxon>
        <taxon>Tracheophyta</taxon>
        <taxon>Spermatophyta</taxon>
        <taxon>Magnoliopsida</taxon>
        <taxon>Liliopsida</taxon>
        <taxon>Zingiberales</taxon>
        <taxon>Musaceae</taxon>
        <taxon>Ensete</taxon>
    </lineage>
</organism>
<comment type="caution">
    <text evidence="2">The sequence shown here is derived from an EMBL/GenBank/DDBJ whole genome shotgun (WGS) entry which is preliminary data.</text>
</comment>